<dbReference type="STRING" id="278944.A0A4Z1HNT9"/>
<name>A0A4Z1HNT9_9HELO</name>
<organism evidence="1 2">
    <name type="scientific">Botryotinia narcissicola</name>
    <dbReference type="NCBI Taxonomy" id="278944"/>
    <lineage>
        <taxon>Eukaryota</taxon>
        <taxon>Fungi</taxon>
        <taxon>Dikarya</taxon>
        <taxon>Ascomycota</taxon>
        <taxon>Pezizomycotina</taxon>
        <taxon>Leotiomycetes</taxon>
        <taxon>Helotiales</taxon>
        <taxon>Sclerotiniaceae</taxon>
        <taxon>Botryotinia</taxon>
    </lineage>
</organism>
<proteinExistence type="predicted"/>
<dbReference type="EMBL" id="PQXJ01000577">
    <property type="protein sequence ID" value="TGO46587.1"/>
    <property type="molecule type" value="Genomic_DNA"/>
</dbReference>
<gene>
    <name evidence="1" type="ORF">BOTNAR_0577g00010</name>
</gene>
<dbReference type="Proteomes" id="UP000297452">
    <property type="component" value="Unassembled WGS sequence"/>
</dbReference>
<accession>A0A4Z1HNT9</accession>
<reference evidence="1 2" key="1">
    <citation type="submission" date="2017-12" db="EMBL/GenBank/DDBJ databases">
        <title>Comparative genomics of Botrytis spp.</title>
        <authorList>
            <person name="Valero-Jimenez C.A."/>
            <person name="Tapia P."/>
            <person name="Veloso J."/>
            <person name="Silva-Moreno E."/>
            <person name="Staats M."/>
            <person name="Valdes J.H."/>
            <person name="Van Kan J.A.L."/>
        </authorList>
    </citation>
    <scope>NUCLEOTIDE SEQUENCE [LARGE SCALE GENOMIC DNA]</scope>
    <source>
        <strain evidence="1 2">MUCL2120</strain>
    </source>
</reference>
<dbReference type="OrthoDB" id="10253869at2759"/>
<comment type="caution">
    <text evidence="1">The sequence shown here is derived from an EMBL/GenBank/DDBJ whole genome shotgun (WGS) entry which is preliminary data.</text>
</comment>
<sequence length="132" mass="14603">MSHVTLAVWNGYLHRISSGKIEETAILNTNFNLHLSCLSFLVFGGEANIVETSDVLAHYLGKYGAPPHVISTALYDVLNMQQFCSLGRCVPKIEMRVTIPKAGDEKAYASANELDLLEVCEPIVFKGYVNNR</sequence>
<protein>
    <submittedName>
        <fullName evidence="1">Uncharacterized protein</fullName>
    </submittedName>
</protein>
<evidence type="ECO:0000313" key="1">
    <source>
        <dbReference type="EMBL" id="TGO46587.1"/>
    </source>
</evidence>
<keyword evidence="2" id="KW-1185">Reference proteome</keyword>
<evidence type="ECO:0000313" key="2">
    <source>
        <dbReference type="Proteomes" id="UP000297452"/>
    </source>
</evidence>
<dbReference type="AlphaFoldDB" id="A0A4Z1HNT9"/>